<reference evidence="1" key="1">
    <citation type="journal article" date="2020" name="Stud. Mycol.">
        <title>101 Dothideomycetes genomes: a test case for predicting lifestyles and emergence of pathogens.</title>
        <authorList>
            <person name="Haridas S."/>
            <person name="Albert R."/>
            <person name="Binder M."/>
            <person name="Bloem J."/>
            <person name="Labutti K."/>
            <person name="Salamov A."/>
            <person name="Andreopoulos B."/>
            <person name="Baker S."/>
            <person name="Barry K."/>
            <person name="Bills G."/>
            <person name="Bluhm B."/>
            <person name="Cannon C."/>
            <person name="Castanera R."/>
            <person name="Culley D."/>
            <person name="Daum C."/>
            <person name="Ezra D."/>
            <person name="Gonzalez J."/>
            <person name="Henrissat B."/>
            <person name="Kuo A."/>
            <person name="Liang C."/>
            <person name="Lipzen A."/>
            <person name="Lutzoni F."/>
            <person name="Magnuson J."/>
            <person name="Mondo S."/>
            <person name="Nolan M."/>
            <person name="Ohm R."/>
            <person name="Pangilinan J."/>
            <person name="Park H.-J."/>
            <person name="Ramirez L."/>
            <person name="Alfaro M."/>
            <person name="Sun H."/>
            <person name="Tritt A."/>
            <person name="Yoshinaga Y."/>
            <person name="Zwiers L.-H."/>
            <person name="Turgeon B."/>
            <person name="Goodwin S."/>
            <person name="Spatafora J."/>
            <person name="Crous P."/>
            <person name="Grigoriev I."/>
        </authorList>
    </citation>
    <scope>NUCLEOTIDE SEQUENCE</scope>
    <source>
        <strain evidence="1">CBS 121410</strain>
    </source>
</reference>
<name>A0A9P4LY82_9PEZI</name>
<dbReference type="EMBL" id="ML978716">
    <property type="protein sequence ID" value="KAF2088529.1"/>
    <property type="molecule type" value="Genomic_DNA"/>
</dbReference>
<keyword evidence="2" id="KW-1185">Reference proteome</keyword>
<evidence type="ECO:0000313" key="2">
    <source>
        <dbReference type="Proteomes" id="UP000799776"/>
    </source>
</evidence>
<gene>
    <name evidence="1" type="ORF">K490DRAFT_55938</name>
</gene>
<sequence>MAYVEEVYVGFFMQEESRLTNAQSGQRGTRGACSIREPRTLERMNVACKTCTRDWTYWSLVRSSIVQYPTKSKLLAEIWDLASDKGEAQRFPMLQFPEGGLLQRDDLESFRTDMWLTPRRPDVRLNPEYSDRLLSKALALTRQVMARVEMEKAIDSSS</sequence>
<protein>
    <submittedName>
        <fullName evidence="1">Uncharacterized protein</fullName>
    </submittedName>
</protein>
<comment type="caution">
    <text evidence="1">The sequence shown here is derived from an EMBL/GenBank/DDBJ whole genome shotgun (WGS) entry which is preliminary data.</text>
</comment>
<evidence type="ECO:0000313" key="1">
    <source>
        <dbReference type="EMBL" id="KAF2088529.1"/>
    </source>
</evidence>
<dbReference type="Proteomes" id="UP000799776">
    <property type="component" value="Unassembled WGS sequence"/>
</dbReference>
<dbReference type="AlphaFoldDB" id="A0A9P4LY82"/>
<proteinExistence type="predicted"/>
<organism evidence="1 2">
    <name type="scientific">Saccharata proteae CBS 121410</name>
    <dbReference type="NCBI Taxonomy" id="1314787"/>
    <lineage>
        <taxon>Eukaryota</taxon>
        <taxon>Fungi</taxon>
        <taxon>Dikarya</taxon>
        <taxon>Ascomycota</taxon>
        <taxon>Pezizomycotina</taxon>
        <taxon>Dothideomycetes</taxon>
        <taxon>Dothideomycetes incertae sedis</taxon>
        <taxon>Botryosphaeriales</taxon>
        <taxon>Saccharataceae</taxon>
        <taxon>Saccharata</taxon>
    </lineage>
</organism>
<accession>A0A9P4LY82</accession>